<organism evidence="1 2">
    <name type="scientific">Actinidia rufa</name>
    <dbReference type="NCBI Taxonomy" id="165716"/>
    <lineage>
        <taxon>Eukaryota</taxon>
        <taxon>Viridiplantae</taxon>
        <taxon>Streptophyta</taxon>
        <taxon>Embryophyta</taxon>
        <taxon>Tracheophyta</taxon>
        <taxon>Spermatophyta</taxon>
        <taxon>Magnoliopsida</taxon>
        <taxon>eudicotyledons</taxon>
        <taxon>Gunneridae</taxon>
        <taxon>Pentapetalae</taxon>
        <taxon>asterids</taxon>
        <taxon>Ericales</taxon>
        <taxon>Actinidiaceae</taxon>
        <taxon>Actinidia</taxon>
    </lineage>
</organism>
<protein>
    <submittedName>
        <fullName evidence="1">Uncharacterized protein</fullName>
    </submittedName>
</protein>
<comment type="caution">
    <text evidence="1">The sequence shown here is derived from an EMBL/GenBank/DDBJ whole genome shotgun (WGS) entry which is preliminary data.</text>
</comment>
<dbReference type="Proteomes" id="UP000585474">
    <property type="component" value="Unassembled WGS sequence"/>
</dbReference>
<evidence type="ECO:0000313" key="1">
    <source>
        <dbReference type="EMBL" id="GFS35775.1"/>
    </source>
</evidence>
<accession>A0A7J0DI99</accession>
<name>A0A7J0DI99_9ERIC</name>
<proteinExistence type="predicted"/>
<reference evidence="2" key="1">
    <citation type="submission" date="2019-07" db="EMBL/GenBank/DDBJ databases">
        <title>De Novo Assembly of kiwifruit Actinidia rufa.</title>
        <authorList>
            <person name="Sugita-Konishi S."/>
            <person name="Sato K."/>
            <person name="Mori E."/>
            <person name="Abe Y."/>
            <person name="Kisaki G."/>
            <person name="Hamano K."/>
            <person name="Suezawa K."/>
            <person name="Otani M."/>
            <person name="Fukuda T."/>
            <person name="Manabe T."/>
            <person name="Gomi K."/>
            <person name="Tabuchi M."/>
            <person name="Akimitsu K."/>
            <person name="Kataoka I."/>
        </authorList>
    </citation>
    <scope>NUCLEOTIDE SEQUENCE [LARGE SCALE GENOMIC DNA]</scope>
    <source>
        <strain evidence="2">cv. Fuchu</strain>
    </source>
</reference>
<keyword evidence="2" id="KW-1185">Reference proteome</keyword>
<evidence type="ECO:0000313" key="2">
    <source>
        <dbReference type="Proteomes" id="UP000585474"/>
    </source>
</evidence>
<dbReference type="AlphaFoldDB" id="A0A7J0DI99"/>
<sequence>MGREVAKVRMGCSVGVVLTKGAGEKMGCAANSGGDGGNGARQCTPRVEEVEDIDIWK</sequence>
<gene>
    <name evidence="1" type="ORF">Acr_00g0041960</name>
</gene>
<dbReference type="EMBL" id="BJWL01000238">
    <property type="protein sequence ID" value="GFS35775.1"/>
    <property type="molecule type" value="Genomic_DNA"/>
</dbReference>